<evidence type="ECO:0000256" key="7">
    <source>
        <dbReference type="ARBA" id="ARBA00022723"/>
    </source>
</evidence>
<evidence type="ECO:0000256" key="6">
    <source>
        <dbReference type="ARBA" id="ARBA00022679"/>
    </source>
</evidence>
<keyword evidence="13 15" id="KW-0234">DNA repair</keyword>
<dbReference type="GO" id="GO:0061630">
    <property type="term" value="F:ubiquitin protein ligase activity"/>
    <property type="evidence" value="ECO:0007669"/>
    <property type="project" value="UniProtKB-EC"/>
</dbReference>
<organism evidence="18 19">
    <name type="scientific">Didymella glomerata</name>
    <dbReference type="NCBI Taxonomy" id="749621"/>
    <lineage>
        <taxon>Eukaryota</taxon>
        <taxon>Fungi</taxon>
        <taxon>Dikarya</taxon>
        <taxon>Ascomycota</taxon>
        <taxon>Pezizomycotina</taxon>
        <taxon>Dothideomycetes</taxon>
        <taxon>Pleosporomycetidae</taxon>
        <taxon>Pleosporales</taxon>
        <taxon>Pleosporineae</taxon>
        <taxon>Didymellaceae</taxon>
        <taxon>Didymella</taxon>
    </lineage>
</organism>
<dbReference type="Proteomes" id="UP001140562">
    <property type="component" value="Unassembled WGS sequence"/>
</dbReference>
<evidence type="ECO:0000256" key="15">
    <source>
        <dbReference type="RuleBase" id="RU368018"/>
    </source>
</evidence>
<dbReference type="Gene3D" id="3.30.40.10">
    <property type="entry name" value="Zinc/RING finger domain, C3HC4 (zinc finger)"/>
    <property type="match status" value="1"/>
</dbReference>
<proteinExistence type="inferred from homology"/>
<evidence type="ECO:0000256" key="8">
    <source>
        <dbReference type="ARBA" id="ARBA00022763"/>
    </source>
</evidence>
<evidence type="ECO:0000256" key="16">
    <source>
        <dbReference type="SAM" id="MobiDB-lite"/>
    </source>
</evidence>
<comment type="function">
    <text evidence="15">Acts in a DNA repair pathway for removal of UV-induced DNA damage that is distinct from classical nucleotide excision repair and in repair of ionizing radiation damage. Functions in homologous recombination repair of DNA double strand breaks and in recovery of stalled replication forks.</text>
</comment>
<dbReference type="PANTHER" id="PTHR20973:SF0">
    <property type="entry name" value="NON-STRUCTURAL MAINTENANCE OF CHROMOSOMES ELEMENT 1 HOMOLOG"/>
    <property type="match status" value="1"/>
</dbReference>
<comment type="subcellular location">
    <subcellularLocation>
        <location evidence="2 15">Nucleus</location>
    </subcellularLocation>
</comment>
<dbReference type="PANTHER" id="PTHR20973">
    <property type="entry name" value="NON-SMC ELEMENT 1-RELATED"/>
    <property type="match status" value="1"/>
</dbReference>
<accession>A0A9W9BYI8</accession>
<dbReference type="EMBL" id="JAPEUV010000057">
    <property type="protein sequence ID" value="KAJ4335748.1"/>
    <property type="molecule type" value="Genomic_DNA"/>
</dbReference>
<dbReference type="InterPro" id="IPR011513">
    <property type="entry name" value="Nse1"/>
</dbReference>
<dbReference type="EC" id="2.3.2.27" evidence="4 15"/>
<gene>
    <name evidence="18" type="ORF">N0V87_005863</name>
</gene>
<evidence type="ECO:0000256" key="11">
    <source>
        <dbReference type="ARBA" id="ARBA00022833"/>
    </source>
</evidence>
<name>A0A9W9BYI8_9PLEO</name>
<evidence type="ECO:0000259" key="17">
    <source>
        <dbReference type="Pfam" id="PF08746"/>
    </source>
</evidence>
<feature type="region of interest" description="Disordered" evidence="16">
    <location>
        <begin position="301"/>
        <end position="323"/>
    </location>
</feature>
<evidence type="ECO:0000256" key="14">
    <source>
        <dbReference type="ARBA" id="ARBA00023242"/>
    </source>
</evidence>
<dbReference type="GO" id="GO:0008270">
    <property type="term" value="F:zinc ion binding"/>
    <property type="evidence" value="ECO:0007669"/>
    <property type="project" value="UniProtKB-KW"/>
</dbReference>
<reference evidence="18" key="1">
    <citation type="submission" date="2022-10" db="EMBL/GenBank/DDBJ databases">
        <title>Tapping the CABI collections for fungal endophytes: first genome assemblies for Collariella, Neodidymelliopsis, Ascochyta clinopodiicola, Didymella pomorum, Didymosphaeria variabile, Neocosmospora piperis and Neocucurbitaria cava.</title>
        <authorList>
            <person name="Hill R."/>
        </authorList>
    </citation>
    <scope>NUCLEOTIDE SEQUENCE</scope>
    <source>
        <strain evidence="18">IMI 360193</strain>
    </source>
</reference>
<evidence type="ECO:0000256" key="2">
    <source>
        <dbReference type="ARBA" id="ARBA00004123"/>
    </source>
</evidence>
<evidence type="ECO:0000256" key="12">
    <source>
        <dbReference type="ARBA" id="ARBA00023172"/>
    </source>
</evidence>
<keyword evidence="9 15" id="KW-0863">Zinc-finger</keyword>
<keyword evidence="11 15" id="KW-0862">Zinc</keyword>
<evidence type="ECO:0000256" key="13">
    <source>
        <dbReference type="ARBA" id="ARBA00023204"/>
    </source>
</evidence>
<evidence type="ECO:0000256" key="3">
    <source>
        <dbReference type="ARBA" id="ARBA00010258"/>
    </source>
</evidence>
<comment type="caution">
    <text evidence="18">The sequence shown here is derived from an EMBL/GenBank/DDBJ whole genome shotgun (WGS) entry which is preliminary data.</text>
</comment>
<dbReference type="InterPro" id="IPR014857">
    <property type="entry name" value="Nse1_RING_C4HC3-type"/>
</dbReference>
<dbReference type="GO" id="GO:0000724">
    <property type="term" value="P:double-strand break repair via homologous recombination"/>
    <property type="evidence" value="ECO:0007669"/>
    <property type="project" value="TreeGrafter"/>
</dbReference>
<keyword evidence="10 15" id="KW-0833">Ubl conjugation pathway</keyword>
<keyword evidence="19" id="KW-1185">Reference proteome</keyword>
<comment type="catalytic activity">
    <reaction evidence="1 15">
        <text>S-ubiquitinyl-[E2 ubiquitin-conjugating enzyme]-L-cysteine + [acceptor protein]-L-lysine = [E2 ubiquitin-conjugating enzyme]-L-cysteine + N(6)-ubiquitinyl-[acceptor protein]-L-lysine.</text>
        <dbReference type="EC" id="2.3.2.27"/>
    </reaction>
</comment>
<dbReference type="AlphaFoldDB" id="A0A9W9BYI8"/>
<dbReference type="Gene3D" id="3.90.1150.220">
    <property type="match status" value="1"/>
</dbReference>
<evidence type="ECO:0000313" key="18">
    <source>
        <dbReference type="EMBL" id="KAJ4335748.1"/>
    </source>
</evidence>
<dbReference type="Pfam" id="PF07574">
    <property type="entry name" value="SMC_Nse1"/>
    <property type="match status" value="1"/>
</dbReference>
<dbReference type="InterPro" id="IPR036388">
    <property type="entry name" value="WH-like_DNA-bd_sf"/>
</dbReference>
<keyword evidence="7 15" id="KW-0479">Metal-binding</keyword>
<evidence type="ECO:0000256" key="5">
    <source>
        <dbReference type="ARBA" id="ARBA00019422"/>
    </source>
</evidence>
<keyword evidence="12 15" id="KW-0233">DNA recombination</keyword>
<evidence type="ECO:0000256" key="10">
    <source>
        <dbReference type="ARBA" id="ARBA00022786"/>
    </source>
</evidence>
<protein>
    <recommendedName>
        <fullName evidence="5 15">Non-structural maintenance of chromosomes element 1 homolog</fullName>
        <ecNumber evidence="4 15">2.3.2.27</ecNumber>
    </recommendedName>
</protein>
<dbReference type="Pfam" id="PF08746">
    <property type="entry name" value="zf-RING-like"/>
    <property type="match status" value="1"/>
</dbReference>
<keyword evidence="6 15" id="KW-0808">Transferase</keyword>
<dbReference type="OrthoDB" id="185455at2759"/>
<keyword evidence="14 15" id="KW-0539">Nucleus</keyword>
<feature type="domain" description="Non-structural maintenance of chromosomes element 1 RING C4HC3-type" evidence="17">
    <location>
        <begin position="242"/>
        <end position="286"/>
    </location>
</feature>
<dbReference type="Gene3D" id="1.10.10.10">
    <property type="entry name" value="Winged helix-like DNA-binding domain superfamily/Winged helix DNA-binding domain"/>
    <property type="match status" value="1"/>
</dbReference>
<dbReference type="CDD" id="cd16493">
    <property type="entry name" value="RING-CH-C4HC3_NSE1"/>
    <property type="match status" value="1"/>
</dbReference>
<evidence type="ECO:0000256" key="1">
    <source>
        <dbReference type="ARBA" id="ARBA00000900"/>
    </source>
</evidence>
<comment type="similarity">
    <text evidence="3 15">Belongs to the NSE1 family.</text>
</comment>
<evidence type="ECO:0000256" key="9">
    <source>
        <dbReference type="ARBA" id="ARBA00022771"/>
    </source>
</evidence>
<evidence type="ECO:0000313" key="19">
    <source>
        <dbReference type="Proteomes" id="UP001140562"/>
    </source>
</evidence>
<dbReference type="GO" id="GO:0005634">
    <property type="term" value="C:nucleus"/>
    <property type="evidence" value="ECO:0007669"/>
    <property type="project" value="UniProtKB-SubCell"/>
</dbReference>
<dbReference type="GO" id="GO:0030915">
    <property type="term" value="C:Smc5-Smc6 complex"/>
    <property type="evidence" value="ECO:0007669"/>
    <property type="project" value="UniProtKB-UniRule"/>
</dbReference>
<keyword evidence="8 15" id="KW-0227">DNA damage</keyword>
<dbReference type="InterPro" id="IPR013083">
    <property type="entry name" value="Znf_RING/FYVE/PHD"/>
</dbReference>
<sequence length="323" mass="36749">MSRDETPLVRDLPDEESYNNVHRVVLQSFLTHGVMTIDQFKPILAAIMTAHNPERPFPEGDVTQSGWITPILQTINARLEPYNYEIRTGRNQQSKEITYALVNKTSDAMTQLATRFSASEIAYIRRLLDAMFETNNNSVRETMAVKQLEANNLAKPRRNRQSQAASMVEESESQAADAGITIAESDLVLEELVKDGFLQLSKSKYYSLAPRALMELHSYLKETYNETAEDEEDEPTIRIRDCEECREIVTYGIRCNNRECGVRWHDRCANQYYRHKSGDGKRCPKCRTVCGGNLYVGERADRAAGRNSSGGTRGETEEDEEDE</sequence>
<evidence type="ECO:0000256" key="4">
    <source>
        <dbReference type="ARBA" id="ARBA00012483"/>
    </source>
</evidence>
<comment type="subunit">
    <text evidence="15">Component of the Smc5-Smc6 complex.</text>
</comment>